<name>A0A4Y3WPS4_9PSEU</name>
<dbReference type="Proteomes" id="UP000320338">
    <property type="component" value="Unassembled WGS sequence"/>
</dbReference>
<proteinExistence type="predicted"/>
<feature type="transmembrane region" description="Helical" evidence="1">
    <location>
        <begin position="144"/>
        <end position="162"/>
    </location>
</feature>
<feature type="transmembrane region" description="Helical" evidence="1">
    <location>
        <begin position="299"/>
        <end position="317"/>
    </location>
</feature>
<sequence length="378" mass="38643">MATPRRARLEARDGAHGVTTLALFFDIVFVFALTQVTGLMADDTSAVGLLHGALVVTVLWWCRVGFAGPADVGRADDAVIRLAVFAATGALFVAAITVPESFDDMPGGLSGPVVFAACYVVVRALHIVVSWLDSADDPVLRGQVVRLVPSAAVGAALLLAASQAGGALQTWLWVAAAAGDLVGARLAGTGRRPAPTARVAERHGQLVTLALGGSLVAIGIGIAQKPVSWPIIAASVLALVVAAALWWVHLESARDGRPSLHLPTVIGIVVMSLGLERALGRVAGDADYTLADPLRGLPLVALFGGVALFLLAHAGFTRAVADRPAWGRVVAAGVLVALIPPASMLPAIGALVVPAAVLVALLGHETRRAPRAPAVAGH</sequence>
<dbReference type="EMBL" id="BJNG01000025">
    <property type="protein sequence ID" value="GEC20892.1"/>
    <property type="molecule type" value="Genomic_DNA"/>
</dbReference>
<keyword evidence="1" id="KW-0812">Transmembrane</keyword>
<organism evidence="2 3">
    <name type="scientific">Pseudonocardia hydrocarbonoxydans</name>
    <dbReference type="NCBI Taxonomy" id="76726"/>
    <lineage>
        <taxon>Bacteria</taxon>
        <taxon>Bacillati</taxon>
        <taxon>Actinomycetota</taxon>
        <taxon>Actinomycetes</taxon>
        <taxon>Pseudonocardiales</taxon>
        <taxon>Pseudonocardiaceae</taxon>
        <taxon>Pseudonocardia</taxon>
    </lineage>
</organism>
<protein>
    <submittedName>
        <fullName evidence="2">Low temperature requirement protein A</fullName>
    </submittedName>
</protein>
<dbReference type="OrthoDB" id="7698234at2"/>
<keyword evidence="1" id="KW-1133">Transmembrane helix</keyword>
<keyword evidence="1" id="KW-0472">Membrane</keyword>
<dbReference type="PANTHER" id="PTHR36840">
    <property type="entry name" value="BLL5714 PROTEIN"/>
    <property type="match status" value="1"/>
</dbReference>
<feature type="transmembrane region" description="Helical" evidence="1">
    <location>
        <begin position="229"/>
        <end position="248"/>
    </location>
</feature>
<accession>A0A4Y3WPS4</accession>
<feature type="transmembrane region" description="Helical" evidence="1">
    <location>
        <begin position="168"/>
        <end position="186"/>
    </location>
</feature>
<evidence type="ECO:0000256" key="1">
    <source>
        <dbReference type="SAM" id="Phobius"/>
    </source>
</evidence>
<dbReference type="AlphaFoldDB" id="A0A4Y3WPS4"/>
<feature type="transmembrane region" description="Helical" evidence="1">
    <location>
        <begin position="47"/>
        <end position="66"/>
    </location>
</feature>
<evidence type="ECO:0000313" key="2">
    <source>
        <dbReference type="EMBL" id="GEC20892.1"/>
    </source>
</evidence>
<comment type="caution">
    <text evidence="2">The sequence shown here is derived from an EMBL/GenBank/DDBJ whole genome shotgun (WGS) entry which is preliminary data.</text>
</comment>
<dbReference type="Pfam" id="PF06772">
    <property type="entry name" value="LtrA"/>
    <property type="match status" value="1"/>
</dbReference>
<dbReference type="PANTHER" id="PTHR36840:SF1">
    <property type="entry name" value="BLL5714 PROTEIN"/>
    <property type="match status" value="1"/>
</dbReference>
<feature type="transmembrane region" description="Helical" evidence="1">
    <location>
        <begin position="21"/>
        <end position="41"/>
    </location>
</feature>
<dbReference type="RefSeq" id="WP_141279418.1">
    <property type="nucleotide sequence ID" value="NZ_BAAARZ010000030.1"/>
</dbReference>
<gene>
    <name evidence="2" type="ORF">PHY01_31750</name>
</gene>
<dbReference type="InterPro" id="IPR010640">
    <property type="entry name" value="Low_temperature_requirement_A"/>
</dbReference>
<feature type="transmembrane region" description="Helical" evidence="1">
    <location>
        <begin position="260"/>
        <end position="279"/>
    </location>
</feature>
<feature type="transmembrane region" description="Helical" evidence="1">
    <location>
        <begin position="109"/>
        <end position="132"/>
    </location>
</feature>
<feature type="transmembrane region" description="Helical" evidence="1">
    <location>
        <begin position="206"/>
        <end position="223"/>
    </location>
</feature>
<feature type="transmembrane region" description="Helical" evidence="1">
    <location>
        <begin position="78"/>
        <end position="97"/>
    </location>
</feature>
<evidence type="ECO:0000313" key="3">
    <source>
        <dbReference type="Proteomes" id="UP000320338"/>
    </source>
</evidence>
<keyword evidence="3" id="KW-1185">Reference proteome</keyword>
<feature type="transmembrane region" description="Helical" evidence="1">
    <location>
        <begin position="329"/>
        <end position="362"/>
    </location>
</feature>
<reference evidence="2 3" key="1">
    <citation type="submission" date="2019-06" db="EMBL/GenBank/DDBJ databases">
        <title>Whole genome shotgun sequence of Pseudonocardia hydrocarbonoxydans NBRC 14498.</title>
        <authorList>
            <person name="Hosoyama A."/>
            <person name="Uohara A."/>
            <person name="Ohji S."/>
            <person name="Ichikawa N."/>
        </authorList>
    </citation>
    <scope>NUCLEOTIDE SEQUENCE [LARGE SCALE GENOMIC DNA]</scope>
    <source>
        <strain evidence="2 3">NBRC 14498</strain>
    </source>
</reference>